<dbReference type="InterPro" id="IPR036322">
    <property type="entry name" value="WD40_repeat_dom_sf"/>
</dbReference>
<dbReference type="PROSITE" id="PS50294">
    <property type="entry name" value="WD_REPEATS_REGION"/>
    <property type="match status" value="1"/>
</dbReference>
<feature type="region of interest" description="Disordered" evidence="5">
    <location>
        <begin position="381"/>
        <end position="435"/>
    </location>
</feature>
<dbReference type="OrthoDB" id="340259at2759"/>
<dbReference type="InterPro" id="IPR040132">
    <property type="entry name" value="Tex1/THOC3"/>
</dbReference>
<dbReference type="SMART" id="SM00320">
    <property type="entry name" value="WD40"/>
    <property type="match status" value="6"/>
</dbReference>
<dbReference type="Proteomes" id="UP000750334">
    <property type="component" value="Unassembled WGS sequence"/>
</dbReference>
<dbReference type="InterPro" id="IPR019775">
    <property type="entry name" value="WD40_repeat_CS"/>
</dbReference>
<feature type="compositionally biased region" description="Basic and acidic residues" evidence="5">
    <location>
        <begin position="398"/>
        <end position="435"/>
    </location>
</feature>
<reference evidence="6 7" key="1">
    <citation type="submission" date="2020-11" db="EMBL/GenBank/DDBJ databases">
        <title>Kefir isolates.</title>
        <authorList>
            <person name="Marcisauskas S."/>
            <person name="Kim Y."/>
            <person name="Blasche S."/>
        </authorList>
    </citation>
    <scope>NUCLEOTIDE SEQUENCE [LARGE SCALE GENOMIC DNA]</scope>
    <source>
        <strain evidence="6 7">OG2</strain>
    </source>
</reference>
<dbReference type="Pfam" id="PF00400">
    <property type="entry name" value="WD40"/>
    <property type="match status" value="1"/>
</dbReference>
<comment type="similarity">
    <text evidence="3">Belongs to the THOC3 family.</text>
</comment>
<dbReference type="SUPFAM" id="SSF50978">
    <property type="entry name" value="WD40 repeat-like"/>
    <property type="match status" value="1"/>
</dbReference>
<dbReference type="InterPro" id="IPR015943">
    <property type="entry name" value="WD40/YVTN_repeat-like_dom_sf"/>
</dbReference>
<protein>
    <submittedName>
        <fullName evidence="6">Uncharacterized protein</fullName>
    </submittedName>
</protein>
<dbReference type="GO" id="GO:0006406">
    <property type="term" value="P:mRNA export from nucleus"/>
    <property type="evidence" value="ECO:0007669"/>
    <property type="project" value="InterPro"/>
</dbReference>
<dbReference type="PROSITE" id="PS50082">
    <property type="entry name" value="WD_REPEATS_2"/>
    <property type="match status" value="1"/>
</dbReference>
<comment type="caution">
    <text evidence="6">The sequence shown here is derived from an EMBL/GenBank/DDBJ whole genome shotgun (WGS) entry which is preliminary data.</text>
</comment>
<evidence type="ECO:0000313" key="6">
    <source>
        <dbReference type="EMBL" id="KAG0668964.1"/>
    </source>
</evidence>
<evidence type="ECO:0000256" key="2">
    <source>
        <dbReference type="ARBA" id="ARBA00022737"/>
    </source>
</evidence>
<keyword evidence="2" id="KW-0677">Repeat</keyword>
<dbReference type="InterPro" id="IPR001680">
    <property type="entry name" value="WD40_rpt"/>
</dbReference>
<dbReference type="PROSITE" id="PS00678">
    <property type="entry name" value="WD_REPEATS_1"/>
    <property type="match status" value="1"/>
</dbReference>
<dbReference type="GO" id="GO:0000445">
    <property type="term" value="C:THO complex part of transcription export complex"/>
    <property type="evidence" value="ECO:0007669"/>
    <property type="project" value="TreeGrafter"/>
</dbReference>
<keyword evidence="7" id="KW-1185">Reference proteome</keyword>
<proteinExistence type="inferred from homology"/>
<organism evidence="6 7">
    <name type="scientific">Maudiozyma exigua</name>
    <name type="common">Yeast</name>
    <name type="synonym">Kazachstania exigua</name>
    <dbReference type="NCBI Taxonomy" id="34358"/>
    <lineage>
        <taxon>Eukaryota</taxon>
        <taxon>Fungi</taxon>
        <taxon>Dikarya</taxon>
        <taxon>Ascomycota</taxon>
        <taxon>Saccharomycotina</taxon>
        <taxon>Saccharomycetes</taxon>
        <taxon>Saccharomycetales</taxon>
        <taxon>Saccharomycetaceae</taxon>
        <taxon>Maudiozyma</taxon>
    </lineage>
</organism>
<name>A0A9P7BBX8_MAUEX</name>
<dbReference type="AlphaFoldDB" id="A0A9P7BBX8"/>
<dbReference type="PANTHER" id="PTHR22839">
    <property type="entry name" value="THO COMPLEX SUBUNIT 3 THO3"/>
    <property type="match status" value="1"/>
</dbReference>
<feature type="repeat" description="WD" evidence="4">
    <location>
        <begin position="239"/>
        <end position="274"/>
    </location>
</feature>
<accession>A0A9P7BBX8</accession>
<evidence type="ECO:0000313" key="7">
    <source>
        <dbReference type="Proteomes" id="UP000750334"/>
    </source>
</evidence>
<dbReference type="EMBL" id="PUHR01000053">
    <property type="protein sequence ID" value="KAG0668964.1"/>
    <property type="molecule type" value="Genomic_DNA"/>
</dbReference>
<evidence type="ECO:0000256" key="3">
    <source>
        <dbReference type="ARBA" id="ARBA00046343"/>
    </source>
</evidence>
<evidence type="ECO:0000256" key="5">
    <source>
        <dbReference type="SAM" id="MobiDB-lite"/>
    </source>
</evidence>
<sequence length="435" mass="49973">MADDLTKSFLKTTNDKKYIEDIEDERFSYFLTNQKSRFSSSVSRNEVISLEFHPAGNRIAYSRVDGSLNIWKFLSNDGRFGKNVQYTYVRNCINSEKIASDLSWNPQELDHLAAASNSNEILVWSHNDMNKTIAKLKTLVVKGSKTKINRCLYDPTGNWLLGATKQELIYLFNTQNEYELQFTFDLWETLGYQSSITSITWDNSGSNIFLGLRNGKIIVLEFSHNTENNEVKFAILLGIEAHRNSINNIRMDPCGKYLIAGSTDGTCSIWDTTTLCCVHVITELNAAIVSLDIDHLGKILSICTGDDHLHFYNIPDFKLIENINIPPLGSDAVITFHPDRSWYVLSSKGDTLQNHFSTVNDELQNWYSTYEKNLNVVRNNRQNQSGVGKPHSQPNNRNSDRHYDNNKISKDKDRHRNNGRKNDNMSRQHNRYYNE</sequence>
<dbReference type="Gene3D" id="2.130.10.10">
    <property type="entry name" value="YVTN repeat-like/Quinoprotein amine dehydrogenase"/>
    <property type="match status" value="2"/>
</dbReference>
<gene>
    <name evidence="6" type="ORF">C6P45_004245</name>
</gene>
<dbReference type="PANTHER" id="PTHR22839:SF0">
    <property type="entry name" value="THO COMPLEX SUBUNIT 3"/>
    <property type="match status" value="1"/>
</dbReference>
<evidence type="ECO:0000256" key="4">
    <source>
        <dbReference type="PROSITE-ProRule" id="PRU00221"/>
    </source>
</evidence>
<evidence type="ECO:0000256" key="1">
    <source>
        <dbReference type="ARBA" id="ARBA00022574"/>
    </source>
</evidence>
<keyword evidence="1 4" id="KW-0853">WD repeat</keyword>